<evidence type="ECO:0000313" key="5">
    <source>
        <dbReference type="EMBL" id="GAA1692022.1"/>
    </source>
</evidence>
<dbReference type="PROSITE" id="PS50949">
    <property type="entry name" value="HTH_GNTR"/>
    <property type="match status" value="1"/>
</dbReference>
<dbReference type="PANTHER" id="PTHR38445">
    <property type="entry name" value="HTH-TYPE TRANSCRIPTIONAL REPRESSOR YTRA"/>
    <property type="match status" value="1"/>
</dbReference>
<feature type="domain" description="HTH gntR-type" evidence="4">
    <location>
        <begin position="11"/>
        <end position="79"/>
    </location>
</feature>
<sequence>MIVEIDPRSATPPYEQLRVQVTEQARSGVLPAGTRLPPVRQLATDLGIAANTVARTYRELEQDGVVVTRGRHGTFVAASPDAGLQAAHEAALAYAARVRQLGIDADKALSLVKQALRL</sequence>
<evidence type="ECO:0000256" key="1">
    <source>
        <dbReference type="ARBA" id="ARBA00023015"/>
    </source>
</evidence>
<keyword evidence="2" id="KW-0238">DNA-binding</keyword>
<dbReference type="InterPro" id="IPR036388">
    <property type="entry name" value="WH-like_DNA-bd_sf"/>
</dbReference>
<dbReference type="Gene3D" id="1.10.10.10">
    <property type="entry name" value="Winged helix-like DNA-binding domain superfamily/Winged helix DNA-binding domain"/>
    <property type="match status" value="1"/>
</dbReference>
<dbReference type="PANTHER" id="PTHR38445:SF9">
    <property type="entry name" value="HTH-TYPE TRANSCRIPTIONAL REPRESSOR YTRA"/>
    <property type="match status" value="1"/>
</dbReference>
<evidence type="ECO:0000256" key="3">
    <source>
        <dbReference type="ARBA" id="ARBA00023163"/>
    </source>
</evidence>
<evidence type="ECO:0000259" key="4">
    <source>
        <dbReference type="PROSITE" id="PS50949"/>
    </source>
</evidence>
<dbReference type="InterPro" id="IPR036390">
    <property type="entry name" value="WH_DNA-bd_sf"/>
</dbReference>
<name>A0ABP4TRA9_9ACTN</name>
<keyword evidence="3" id="KW-0804">Transcription</keyword>
<dbReference type="EMBL" id="BAAANY010000019">
    <property type="protein sequence ID" value="GAA1692022.1"/>
    <property type="molecule type" value="Genomic_DNA"/>
</dbReference>
<dbReference type="RefSeq" id="WP_163571536.1">
    <property type="nucleotide sequence ID" value="NZ_BAAANY010000019.1"/>
</dbReference>
<organism evidence="5 6">
    <name type="scientific">Fodinicola feengrottensis</name>
    <dbReference type="NCBI Taxonomy" id="435914"/>
    <lineage>
        <taxon>Bacteria</taxon>
        <taxon>Bacillati</taxon>
        <taxon>Actinomycetota</taxon>
        <taxon>Actinomycetes</taxon>
        <taxon>Mycobacteriales</taxon>
        <taxon>Fodinicola</taxon>
    </lineage>
</organism>
<keyword evidence="1" id="KW-0805">Transcription regulation</keyword>
<accession>A0ABP4TRA9</accession>
<reference evidence="6" key="1">
    <citation type="journal article" date="2019" name="Int. J. Syst. Evol. Microbiol.">
        <title>The Global Catalogue of Microorganisms (GCM) 10K type strain sequencing project: providing services to taxonomists for standard genome sequencing and annotation.</title>
        <authorList>
            <consortium name="The Broad Institute Genomics Platform"/>
            <consortium name="The Broad Institute Genome Sequencing Center for Infectious Disease"/>
            <person name="Wu L."/>
            <person name="Ma J."/>
        </authorList>
    </citation>
    <scope>NUCLEOTIDE SEQUENCE [LARGE SCALE GENOMIC DNA]</scope>
    <source>
        <strain evidence="6">JCM 14718</strain>
    </source>
</reference>
<keyword evidence="6" id="KW-1185">Reference proteome</keyword>
<protein>
    <submittedName>
        <fullName evidence="5">GntR family transcriptional regulator</fullName>
    </submittedName>
</protein>
<dbReference type="SUPFAM" id="SSF46785">
    <property type="entry name" value="Winged helix' DNA-binding domain"/>
    <property type="match status" value="1"/>
</dbReference>
<evidence type="ECO:0000256" key="2">
    <source>
        <dbReference type="ARBA" id="ARBA00023125"/>
    </source>
</evidence>
<dbReference type="CDD" id="cd07377">
    <property type="entry name" value="WHTH_GntR"/>
    <property type="match status" value="1"/>
</dbReference>
<evidence type="ECO:0000313" key="6">
    <source>
        <dbReference type="Proteomes" id="UP001500618"/>
    </source>
</evidence>
<dbReference type="SMART" id="SM00345">
    <property type="entry name" value="HTH_GNTR"/>
    <property type="match status" value="1"/>
</dbReference>
<comment type="caution">
    <text evidence="5">The sequence shown here is derived from an EMBL/GenBank/DDBJ whole genome shotgun (WGS) entry which is preliminary data.</text>
</comment>
<dbReference type="Proteomes" id="UP001500618">
    <property type="component" value="Unassembled WGS sequence"/>
</dbReference>
<dbReference type="InterPro" id="IPR000524">
    <property type="entry name" value="Tscrpt_reg_HTH_GntR"/>
</dbReference>
<dbReference type="Pfam" id="PF00392">
    <property type="entry name" value="GntR"/>
    <property type="match status" value="1"/>
</dbReference>
<gene>
    <name evidence="5" type="ORF">GCM10009765_46750</name>
</gene>
<proteinExistence type="predicted"/>